<reference evidence="4" key="1">
    <citation type="journal article" date="2019" name="Int. J. Syst. Evol. Microbiol.">
        <title>The Global Catalogue of Microorganisms (GCM) 10K type strain sequencing project: providing services to taxonomists for standard genome sequencing and annotation.</title>
        <authorList>
            <consortium name="The Broad Institute Genomics Platform"/>
            <consortium name="The Broad Institute Genome Sequencing Center for Infectious Disease"/>
            <person name="Wu L."/>
            <person name="Ma J."/>
        </authorList>
    </citation>
    <scope>NUCLEOTIDE SEQUENCE [LARGE SCALE GENOMIC DNA]</scope>
    <source>
        <strain evidence="4">TISTR 1827</strain>
    </source>
</reference>
<feature type="transmembrane region" description="Helical" evidence="1">
    <location>
        <begin position="223"/>
        <end position="244"/>
    </location>
</feature>
<keyword evidence="1" id="KW-0812">Transmembrane</keyword>
<dbReference type="InterPro" id="IPR036034">
    <property type="entry name" value="PDZ_sf"/>
</dbReference>
<keyword evidence="4" id="KW-1185">Reference proteome</keyword>
<protein>
    <submittedName>
        <fullName evidence="3">PDZ domain-containing protein</fullName>
    </submittedName>
</protein>
<name>A0ABW5R3B7_9BACL</name>
<evidence type="ECO:0000259" key="2">
    <source>
        <dbReference type="Pfam" id="PF17820"/>
    </source>
</evidence>
<dbReference type="RefSeq" id="WP_379278179.1">
    <property type="nucleotide sequence ID" value="NZ_JBHUGT010000017.1"/>
</dbReference>
<accession>A0ABW5R3B7</accession>
<feature type="domain" description="PDZ" evidence="2">
    <location>
        <begin position="318"/>
        <end position="357"/>
    </location>
</feature>
<dbReference type="Gene3D" id="2.30.42.10">
    <property type="match status" value="1"/>
</dbReference>
<evidence type="ECO:0000313" key="4">
    <source>
        <dbReference type="Proteomes" id="UP001597493"/>
    </source>
</evidence>
<dbReference type="SUPFAM" id="SSF50156">
    <property type="entry name" value="PDZ domain-like"/>
    <property type="match status" value="1"/>
</dbReference>
<evidence type="ECO:0000256" key="1">
    <source>
        <dbReference type="SAM" id="Phobius"/>
    </source>
</evidence>
<feature type="transmembrane region" description="Helical" evidence="1">
    <location>
        <begin position="184"/>
        <end position="203"/>
    </location>
</feature>
<comment type="caution">
    <text evidence="3">The sequence shown here is derived from an EMBL/GenBank/DDBJ whole genome shotgun (WGS) entry which is preliminary data.</text>
</comment>
<gene>
    <name evidence="3" type="ORF">ACFSW5_22275</name>
</gene>
<feature type="transmembrane region" description="Helical" evidence="1">
    <location>
        <begin position="107"/>
        <end position="126"/>
    </location>
</feature>
<dbReference type="Proteomes" id="UP001597493">
    <property type="component" value="Unassembled WGS sequence"/>
</dbReference>
<dbReference type="Pfam" id="PF17820">
    <property type="entry name" value="PDZ_6"/>
    <property type="match status" value="1"/>
</dbReference>
<dbReference type="EMBL" id="JBHUMY010000037">
    <property type="protein sequence ID" value="MFD2662987.1"/>
    <property type="molecule type" value="Genomic_DNA"/>
</dbReference>
<organism evidence="3 4">
    <name type="scientific">Paenibacillus thailandensis</name>
    <dbReference type="NCBI Taxonomy" id="393250"/>
    <lineage>
        <taxon>Bacteria</taxon>
        <taxon>Bacillati</taxon>
        <taxon>Bacillota</taxon>
        <taxon>Bacilli</taxon>
        <taxon>Bacillales</taxon>
        <taxon>Paenibacillaceae</taxon>
        <taxon>Paenibacillus</taxon>
    </lineage>
</organism>
<feature type="transmembrane region" description="Helical" evidence="1">
    <location>
        <begin position="256"/>
        <end position="277"/>
    </location>
</feature>
<keyword evidence="1" id="KW-1133">Transmembrane helix</keyword>
<feature type="transmembrane region" description="Helical" evidence="1">
    <location>
        <begin position="14"/>
        <end position="35"/>
    </location>
</feature>
<keyword evidence="1" id="KW-0472">Membrane</keyword>
<dbReference type="InterPro" id="IPR041489">
    <property type="entry name" value="PDZ_6"/>
</dbReference>
<sequence length="433" mass="46594">MDAGTALLTQWGQAVLQLLTQPYYYIAVLFLVFQYMRQIRLERQMFAVKLHLWPGLLGRAALSGLAAGAAVSLAGAFLGAALTQEALIWLWSTAAVLMVFRIRYLCFAYSAGVLALLQWLVGWTPLADASGLAGRLAGSLEAIDMPGLLILVALLHLGEALLVRTGGDKLSMPLFMEGKRGKLIGGYLLQGFWPVPLFILVPGGGSETAPLPWTPLLGGGWEGGWQVAALPMVIGFSELTRSMLPSEKAKHAAKGLLLYSAGVLAFAFLAAYVPALLPLAAVASLALHEGIIWRSRAVEAARSPLYVHDARGLRLLGIVPGTPAAAMGLLPGEIVHKVNGVRVRSKEELHEALQINPAFCRLEVYNNAGELKFAQRARYAGEHHQLGVILAPDEQATYYASPGPASLLELLKRSRTANRREAAARRQEARSAD</sequence>
<feature type="transmembrane region" description="Helical" evidence="1">
    <location>
        <begin position="146"/>
        <end position="163"/>
    </location>
</feature>
<feature type="transmembrane region" description="Helical" evidence="1">
    <location>
        <begin position="86"/>
        <end position="102"/>
    </location>
</feature>
<feature type="transmembrane region" description="Helical" evidence="1">
    <location>
        <begin position="56"/>
        <end position="80"/>
    </location>
</feature>
<evidence type="ECO:0000313" key="3">
    <source>
        <dbReference type="EMBL" id="MFD2662987.1"/>
    </source>
</evidence>
<proteinExistence type="predicted"/>